<dbReference type="Pfam" id="PF08281">
    <property type="entry name" value="Sigma70_r4_2"/>
    <property type="match status" value="1"/>
</dbReference>
<feature type="domain" description="RNA polymerase sigma factor 70 region 4 type 2" evidence="6">
    <location>
        <begin position="126"/>
        <end position="175"/>
    </location>
</feature>
<dbReference type="GO" id="GO:0016987">
    <property type="term" value="F:sigma factor activity"/>
    <property type="evidence" value="ECO:0007669"/>
    <property type="project" value="UniProtKB-KW"/>
</dbReference>
<dbReference type="InterPro" id="IPR013325">
    <property type="entry name" value="RNA_pol_sigma_r2"/>
</dbReference>
<dbReference type="PANTHER" id="PTHR43133:SF51">
    <property type="entry name" value="RNA POLYMERASE SIGMA FACTOR"/>
    <property type="match status" value="1"/>
</dbReference>
<dbReference type="InterPro" id="IPR007627">
    <property type="entry name" value="RNA_pol_sigma70_r2"/>
</dbReference>
<dbReference type="OrthoDB" id="1027298at2"/>
<evidence type="ECO:0000256" key="1">
    <source>
        <dbReference type="ARBA" id="ARBA00010641"/>
    </source>
</evidence>
<dbReference type="InterPro" id="IPR039425">
    <property type="entry name" value="RNA_pol_sigma-70-like"/>
</dbReference>
<dbReference type="GO" id="GO:0006352">
    <property type="term" value="P:DNA-templated transcription initiation"/>
    <property type="evidence" value="ECO:0007669"/>
    <property type="project" value="InterPro"/>
</dbReference>
<dbReference type="NCBIfam" id="TIGR02937">
    <property type="entry name" value="sigma70-ECF"/>
    <property type="match status" value="1"/>
</dbReference>
<dbReference type="GO" id="GO:0003677">
    <property type="term" value="F:DNA binding"/>
    <property type="evidence" value="ECO:0007669"/>
    <property type="project" value="InterPro"/>
</dbReference>
<organism evidence="7 8">
    <name type="scientific">Tenacibaculum skagerrakense</name>
    <dbReference type="NCBI Taxonomy" id="186571"/>
    <lineage>
        <taxon>Bacteria</taxon>
        <taxon>Pseudomonadati</taxon>
        <taxon>Bacteroidota</taxon>
        <taxon>Flavobacteriia</taxon>
        <taxon>Flavobacteriales</taxon>
        <taxon>Flavobacteriaceae</taxon>
        <taxon>Tenacibaculum</taxon>
    </lineage>
</organism>
<comment type="similarity">
    <text evidence="1">Belongs to the sigma-70 factor family. ECF subfamily.</text>
</comment>
<dbReference type="Gene3D" id="1.10.1740.10">
    <property type="match status" value="1"/>
</dbReference>
<comment type="caution">
    <text evidence="7">The sequence shown here is derived from an EMBL/GenBank/DDBJ whole genome shotgun (WGS) entry which is preliminary data.</text>
</comment>
<evidence type="ECO:0000313" key="7">
    <source>
        <dbReference type="EMBL" id="TCP24641.1"/>
    </source>
</evidence>
<keyword evidence="3" id="KW-0731">Sigma factor</keyword>
<dbReference type="Gene3D" id="1.10.10.10">
    <property type="entry name" value="Winged helix-like DNA-binding domain superfamily/Winged helix DNA-binding domain"/>
    <property type="match status" value="1"/>
</dbReference>
<gene>
    <name evidence="7" type="ORF">EV195_10572</name>
</gene>
<dbReference type="Proteomes" id="UP000294564">
    <property type="component" value="Unassembled WGS sequence"/>
</dbReference>
<proteinExistence type="inferred from homology"/>
<dbReference type="InterPro" id="IPR036388">
    <property type="entry name" value="WH-like_DNA-bd_sf"/>
</dbReference>
<dbReference type="CDD" id="cd06171">
    <property type="entry name" value="Sigma70_r4"/>
    <property type="match status" value="1"/>
</dbReference>
<evidence type="ECO:0000259" key="6">
    <source>
        <dbReference type="Pfam" id="PF08281"/>
    </source>
</evidence>
<dbReference type="RefSeq" id="WP_132794700.1">
    <property type="nucleotide sequence ID" value="NZ_SLXM01000005.1"/>
</dbReference>
<evidence type="ECO:0000313" key="8">
    <source>
        <dbReference type="Proteomes" id="UP000294564"/>
    </source>
</evidence>
<accession>A0A4R2NSV1</accession>
<dbReference type="Pfam" id="PF04542">
    <property type="entry name" value="Sigma70_r2"/>
    <property type="match status" value="1"/>
</dbReference>
<dbReference type="InterPro" id="IPR013324">
    <property type="entry name" value="RNA_pol_sigma_r3/r4-like"/>
</dbReference>
<reference evidence="7 8" key="1">
    <citation type="submission" date="2019-03" db="EMBL/GenBank/DDBJ databases">
        <title>Genomic Encyclopedia of Type Strains, Phase IV (KMG-IV): sequencing the most valuable type-strain genomes for metagenomic binning, comparative biology and taxonomic classification.</title>
        <authorList>
            <person name="Goeker M."/>
        </authorList>
    </citation>
    <scope>NUCLEOTIDE SEQUENCE [LARGE SCALE GENOMIC DNA]</scope>
    <source>
        <strain evidence="7 8">DSM 14836</strain>
    </source>
</reference>
<evidence type="ECO:0000256" key="3">
    <source>
        <dbReference type="ARBA" id="ARBA00023082"/>
    </source>
</evidence>
<dbReference type="SUPFAM" id="SSF88659">
    <property type="entry name" value="Sigma3 and sigma4 domains of RNA polymerase sigma factors"/>
    <property type="match status" value="1"/>
</dbReference>
<dbReference type="EMBL" id="SLXM01000005">
    <property type="protein sequence ID" value="TCP24641.1"/>
    <property type="molecule type" value="Genomic_DNA"/>
</dbReference>
<evidence type="ECO:0000256" key="4">
    <source>
        <dbReference type="ARBA" id="ARBA00023163"/>
    </source>
</evidence>
<name>A0A4R2NSV1_9FLAO</name>
<dbReference type="InterPro" id="IPR013249">
    <property type="entry name" value="RNA_pol_sigma70_r4_t2"/>
</dbReference>
<keyword evidence="4" id="KW-0804">Transcription</keyword>
<dbReference type="InterPro" id="IPR014284">
    <property type="entry name" value="RNA_pol_sigma-70_dom"/>
</dbReference>
<protein>
    <submittedName>
        <fullName evidence="7">RNA polymerase sigma-70 factor (ECF subfamily)</fullName>
    </submittedName>
</protein>
<keyword evidence="8" id="KW-1185">Reference proteome</keyword>
<dbReference type="PANTHER" id="PTHR43133">
    <property type="entry name" value="RNA POLYMERASE ECF-TYPE SIGMA FACTO"/>
    <property type="match status" value="1"/>
</dbReference>
<evidence type="ECO:0000256" key="2">
    <source>
        <dbReference type="ARBA" id="ARBA00023015"/>
    </source>
</evidence>
<keyword evidence="2" id="KW-0805">Transcription regulation</keyword>
<evidence type="ECO:0000259" key="5">
    <source>
        <dbReference type="Pfam" id="PF04542"/>
    </source>
</evidence>
<dbReference type="AlphaFoldDB" id="A0A4R2NSV1"/>
<sequence>MTTINDQTYIDKVLKGDTNAFAFLVEKYKVMVFSLAMKMLKSREEAEEISQDTFIKAYKNLSKFKGDSKFSTWLYKIAYRNCLDNLKKNKEKYQLDTIDEITIKKIHSTDTILEEISQKERAILMKDCLNKLPEEERTLLWMFYYDELSLKEIIEITELSESNLKVRLHRARKRLLTIVEKNIEPEFISHYGRK</sequence>
<feature type="domain" description="RNA polymerase sigma-70 region 2" evidence="5">
    <location>
        <begin position="24"/>
        <end position="90"/>
    </location>
</feature>
<dbReference type="SUPFAM" id="SSF88946">
    <property type="entry name" value="Sigma2 domain of RNA polymerase sigma factors"/>
    <property type="match status" value="1"/>
</dbReference>